<dbReference type="Pfam" id="PF00535">
    <property type="entry name" value="Glycos_transf_2"/>
    <property type="match status" value="1"/>
</dbReference>
<feature type="domain" description="Glycosyltransferase 2-like" evidence="1">
    <location>
        <begin position="11"/>
        <end position="93"/>
    </location>
</feature>
<organism evidence="2 3">
    <name type="scientific">Candidatus Roizmanbacteria bacterium GW2011_GWC2_41_7</name>
    <dbReference type="NCBI Taxonomy" id="1618487"/>
    <lineage>
        <taxon>Bacteria</taxon>
        <taxon>Candidatus Roizmaniibacteriota</taxon>
    </lineage>
</organism>
<dbReference type="InterPro" id="IPR001173">
    <property type="entry name" value="Glyco_trans_2-like"/>
</dbReference>
<proteinExistence type="predicted"/>
<dbReference type="Proteomes" id="UP000034371">
    <property type="component" value="Unassembled WGS sequence"/>
</dbReference>
<reference evidence="2 3" key="1">
    <citation type="journal article" date="2015" name="Nature">
        <title>rRNA introns, odd ribosomes, and small enigmatic genomes across a large radiation of phyla.</title>
        <authorList>
            <person name="Brown C.T."/>
            <person name="Hug L.A."/>
            <person name="Thomas B.C."/>
            <person name="Sharon I."/>
            <person name="Castelle C.J."/>
            <person name="Singh A."/>
            <person name="Wilkins M.J."/>
            <person name="Williams K.H."/>
            <person name="Banfield J.F."/>
        </authorList>
    </citation>
    <scope>NUCLEOTIDE SEQUENCE [LARGE SCALE GENOMIC DNA]</scope>
</reference>
<accession>A0A0G0X2U1</accession>
<dbReference type="AlphaFoldDB" id="A0A0G0X2U1"/>
<protein>
    <recommendedName>
        <fullName evidence="1">Glycosyltransferase 2-like domain-containing protein</fullName>
    </recommendedName>
</protein>
<dbReference type="Gene3D" id="3.90.550.10">
    <property type="entry name" value="Spore Coat Polysaccharide Biosynthesis Protein SpsA, Chain A"/>
    <property type="match status" value="1"/>
</dbReference>
<sequence>QRYKIQNTRYKIQLLDNPKVITPAAMNVGIKNAKGDIIIKMDAHSVYAKDYISKCVEHLEESGADNVGGALQSIPAKNTLMARAIAICLSHMFGAGGSYFRTGAGQPMEVDTVAFGCSNVWRR</sequence>
<evidence type="ECO:0000259" key="1">
    <source>
        <dbReference type="Pfam" id="PF00535"/>
    </source>
</evidence>
<name>A0A0G0X2U1_9BACT</name>
<evidence type="ECO:0000313" key="3">
    <source>
        <dbReference type="Proteomes" id="UP000034371"/>
    </source>
</evidence>
<dbReference type="EMBL" id="LCBY01000087">
    <property type="protein sequence ID" value="KKS19359.1"/>
    <property type="molecule type" value="Genomic_DNA"/>
</dbReference>
<gene>
    <name evidence="2" type="ORF">UU78_C0087G0001</name>
</gene>
<dbReference type="InterPro" id="IPR029044">
    <property type="entry name" value="Nucleotide-diphossugar_trans"/>
</dbReference>
<feature type="non-terminal residue" evidence="2">
    <location>
        <position position="1"/>
    </location>
</feature>
<comment type="caution">
    <text evidence="2">The sequence shown here is derived from an EMBL/GenBank/DDBJ whole genome shotgun (WGS) entry which is preliminary data.</text>
</comment>
<dbReference type="SUPFAM" id="SSF53448">
    <property type="entry name" value="Nucleotide-diphospho-sugar transferases"/>
    <property type="match status" value="1"/>
</dbReference>
<evidence type="ECO:0000313" key="2">
    <source>
        <dbReference type="EMBL" id="KKS19359.1"/>
    </source>
</evidence>